<sequence length="393" mass="43665">MKSINQCNQPRSDRIMKLRKIYTTIGLVFALSITANAQVEKWQTGVVKQEFLYDQAPFPSCHSATIAETPTGLVASFFGGTKERNPDVEIYISRFVDNKWLAPVSVANGIQPEGKRLPTWNPVLYQVPGGDLLLFYKIGPKPSEWWGLMKASKDGGITWSDATKLPDGYIGPVKNKPVLLSNGNLFAPSSREGDGWKIHFEVTKDNGKTWRTIGPLSENGIKAIQPSILQHGNGRLQILARTANRAIAESWSEDNGETWTPMTKTSLPNNNSGTDAVTMKNGRHVLVYNHVLPPGDLAKGARTPLNVSISKDGKEWSAALILEDSPISQYSYPAVIQTADGMLHFIYTWRRQKIKHVVVDPSRMKLKKIKNGIWPKLKGYTAPMITETKSEEP</sequence>
<evidence type="ECO:0000259" key="2">
    <source>
        <dbReference type="Pfam" id="PF13088"/>
    </source>
</evidence>
<evidence type="ECO:0000256" key="1">
    <source>
        <dbReference type="SAM" id="MobiDB-lite"/>
    </source>
</evidence>
<feature type="compositionally biased region" description="Polar residues" evidence="1">
    <location>
        <begin position="257"/>
        <end position="271"/>
    </location>
</feature>
<name>A0A4R2H6Z3_9SPHI</name>
<organism evidence="3 4">
    <name type="scientific">Pedobacter psychrotolerans</name>
    <dbReference type="NCBI Taxonomy" id="1843235"/>
    <lineage>
        <taxon>Bacteria</taxon>
        <taxon>Pseudomonadati</taxon>
        <taxon>Bacteroidota</taxon>
        <taxon>Sphingobacteriia</taxon>
        <taxon>Sphingobacteriales</taxon>
        <taxon>Sphingobacteriaceae</taxon>
        <taxon>Pedobacter</taxon>
    </lineage>
</organism>
<dbReference type="InterPro" id="IPR011040">
    <property type="entry name" value="Sialidase"/>
</dbReference>
<dbReference type="Proteomes" id="UP000295684">
    <property type="component" value="Unassembled WGS sequence"/>
</dbReference>
<dbReference type="PANTHER" id="PTHR43752:SF2">
    <property type="entry name" value="BNR_ASP-BOX REPEAT FAMILY PROTEIN"/>
    <property type="match status" value="1"/>
</dbReference>
<evidence type="ECO:0000313" key="4">
    <source>
        <dbReference type="Proteomes" id="UP000295684"/>
    </source>
</evidence>
<reference evidence="3 4" key="1">
    <citation type="submission" date="2019-03" db="EMBL/GenBank/DDBJ databases">
        <title>Genomic Encyclopedia of Type Strains, Phase IV (KMG-IV): sequencing the most valuable type-strain genomes for metagenomic binning, comparative biology and taxonomic classification.</title>
        <authorList>
            <person name="Goeker M."/>
        </authorList>
    </citation>
    <scope>NUCLEOTIDE SEQUENCE [LARGE SCALE GENOMIC DNA]</scope>
    <source>
        <strain evidence="3 4">DSM 103236</strain>
    </source>
</reference>
<dbReference type="PANTHER" id="PTHR43752">
    <property type="entry name" value="BNR/ASP-BOX REPEAT FAMILY PROTEIN"/>
    <property type="match status" value="1"/>
</dbReference>
<gene>
    <name evidence="3" type="ORF">EV200_10985</name>
</gene>
<feature type="domain" description="Sialidase" evidence="2">
    <location>
        <begin position="73"/>
        <end position="344"/>
    </location>
</feature>
<dbReference type="Gene3D" id="2.120.10.10">
    <property type="match status" value="1"/>
</dbReference>
<dbReference type="AlphaFoldDB" id="A0A4R2H6Z3"/>
<evidence type="ECO:0000313" key="3">
    <source>
        <dbReference type="EMBL" id="TCO19902.1"/>
    </source>
</evidence>
<accession>A0A4R2H6Z3</accession>
<dbReference type="Pfam" id="PF13088">
    <property type="entry name" value="BNR_2"/>
    <property type="match status" value="1"/>
</dbReference>
<protein>
    <submittedName>
        <fullName evidence="3">Putative neuraminidase</fullName>
    </submittedName>
</protein>
<dbReference type="SUPFAM" id="SSF50939">
    <property type="entry name" value="Sialidases"/>
    <property type="match status" value="1"/>
</dbReference>
<dbReference type="InterPro" id="IPR036278">
    <property type="entry name" value="Sialidase_sf"/>
</dbReference>
<dbReference type="EMBL" id="SLWO01000009">
    <property type="protein sequence ID" value="TCO19902.1"/>
    <property type="molecule type" value="Genomic_DNA"/>
</dbReference>
<feature type="region of interest" description="Disordered" evidence="1">
    <location>
        <begin position="252"/>
        <end position="271"/>
    </location>
</feature>
<dbReference type="CDD" id="cd15482">
    <property type="entry name" value="Sialidase_non-viral"/>
    <property type="match status" value="1"/>
</dbReference>
<comment type="caution">
    <text evidence="3">The sequence shown here is derived from an EMBL/GenBank/DDBJ whole genome shotgun (WGS) entry which is preliminary data.</text>
</comment>
<proteinExistence type="predicted"/>